<evidence type="ECO:0000256" key="7">
    <source>
        <dbReference type="ARBA" id="ARBA00022989"/>
    </source>
</evidence>
<dbReference type="Proteomes" id="UP000037267">
    <property type="component" value="Unassembled WGS sequence"/>
</dbReference>
<organism evidence="13 14">
    <name type="scientific">Gottschalkia purinilytica</name>
    <name type="common">Clostridium purinilyticum</name>
    <dbReference type="NCBI Taxonomy" id="1503"/>
    <lineage>
        <taxon>Bacteria</taxon>
        <taxon>Bacillati</taxon>
        <taxon>Bacillota</taxon>
        <taxon>Tissierellia</taxon>
        <taxon>Tissierellales</taxon>
        <taxon>Gottschalkiaceae</taxon>
        <taxon>Gottschalkia</taxon>
    </lineage>
</organism>
<dbReference type="NCBIfam" id="TIGR01131">
    <property type="entry name" value="ATP_synt_6_or_A"/>
    <property type="match status" value="1"/>
</dbReference>
<dbReference type="HAMAP" id="MF_01393">
    <property type="entry name" value="ATP_synth_a_bact"/>
    <property type="match status" value="1"/>
</dbReference>
<evidence type="ECO:0000256" key="4">
    <source>
        <dbReference type="ARBA" id="ARBA00022547"/>
    </source>
</evidence>
<evidence type="ECO:0000256" key="1">
    <source>
        <dbReference type="ARBA" id="ARBA00004141"/>
    </source>
</evidence>
<comment type="function">
    <text evidence="11 12">Key component of the proton channel; it plays a direct role in the translocation of protons across the membrane.</text>
</comment>
<protein>
    <recommendedName>
        <fullName evidence="11 12">ATP synthase subunit a</fullName>
    </recommendedName>
    <alternativeName>
        <fullName evidence="11">ATP synthase F0 sector subunit a</fullName>
    </alternativeName>
    <alternativeName>
        <fullName evidence="11">F-ATPase subunit 6</fullName>
    </alternativeName>
</protein>
<proteinExistence type="inferred from homology"/>
<keyword evidence="6 11" id="KW-0375">Hydrogen ion transport</keyword>
<comment type="subcellular location">
    <subcellularLocation>
        <location evidence="11 12">Cell membrane</location>
        <topology evidence="11 12">Multi-pass membrane protein</topology>
    </subcellularLocation>
    <subcellularLocation>
        <location evidence="1">Membrane</location>
        <topology evidence="1">Multi-pass membrane protein</topology>
    </subcellularLocation>
</comment>
<feature type="transmembrane region" description="Helical" evidence="11">
    <location>
        <begin position="12"/>
        <end position="35"/>
    </location>
</feature>
<dbReference type="InterPro" id="IPR000568">
    <property type="entry name" value="ATP_synth_F0_asu"/>
</dbReference>
<evidence type="ECO:0000256" key="12">
    <source>
        <dbReference type="RuleBase" id="RU000483"/>
    </source>
</evidence>
<evidence type="ECO:0000256" key="10">
    <source>
        <dbReference type="ARBA" id="ARBA00023310"/>
    </source>
</evidence>
<evidence type="ECO:0000256" key="11">
    <source>
        <dbReference type="HAMAP-Rule" id="MF_01393"/>
    </source>
</evidence>
<keyword evidence="8 11" id="KW-0406">Ion transport</keyword>
<evidence type="ECO:0000256" key="6">
    <source>
        <dbReference type="ARBA" id="ARBA00022781"/>
    </source>
</evidence>
<feature type="transmembrane region" description="Helical" evidence="11">
    <location>
        <begin position="161"/>
        <end position="180"/>
    </location>
</feature>
<keyword evidence="3 11" id="KW-0813">Transport</keyword>
<dbReference type="EMBL" id="LGSS01000002">
    <property type="protein sequence ID" value="KNF09720.1"/>
    <property type="molecule type" value="Genomic_DNA"/>
</dbReference>
<dbReference type="InterPro" id="IPR023011">
    <property type="entry name" value="ATP_synth_F0_asu_AS"/>
</dbReference>
<evidence type="ECO:0000256" key="3">
    <source>
        <dbReference type="ARBA" id="ARBA00022448"/>
    </source>
</evidence>
<evidence type="ECO:0000256" key="9">
    <source>
        <dbReference type="ARBA" id="ARBA00023136"/>
    </source>
</evidence>
<name>A0A0L0WE71_GOTPU</name>
<comment type="similarity">
    <text evidence="2 11 12">Belongs to the ATPase A chain family.</text>
</comment>
<dbReference type="STRING" id="1503.CLPU_2c01720"/>
<dbReference type="CDD" id="cd00310">
    <property type="entry name" value="ATP-synt_Fo_a_6"/>
    <property type="match status" value="1"/>
</dbReference>
<gene>
    <name evidence="11 13" type="primary">atpB</name>
    <name evidence="13" type="ORF">CLPU_2c01720</name>
</gene>
<dbReference type="PANTHER" id="PTHR42823:SF3">
    <property type="entry name" value="ATP SYNTHASE SUBUNIT A, CHLOROPLASTIC"/>
    <property type="match status" value="1"/>
</dbReference>
<evidence type="ECO:0000313" key="13">
    <source>
        <dbReference type="EMBL" id="KNF09720.1"/>
    </source>
</evidence>
<evidence type="ECO:0000256" key="2">
    <source>
        <dbReference type="ARBA" id="ARBA00006810"/>
    </source>
</evidence>
<accession>A0A0L0WE71</accession>
<dbReference type="AlphaFoldDB" id="A0A0L0WE71"/>
<dbReference type="InterPro" id="IPR045082">
    <property type="entry name" value="ATP_syn_F0_a_bact/chloroplast"/>
</dbReference>
<evidence type="ECO:0000256" key="5">
    <source>
        <dbReference type="ARBA" id="ARBA00022692"/>
    </source>
</evidence>
<keyword evidence="10 11" id="KW-0066">ATP synthesis</keyword>
<dbReference type="Gene3D" id="1.20.120.220">
    <property type="entry name" value="ATP synthase, F0 complex, subunit A"/>
    <property type="match status" value="1"/>
</dbReference>
<sequence>MGIKFMAFGRELFIHDTVINSWIIVIALSIFALVVNSKVKKAKVDEKPKGLLNVVEIFVGLVQSLVKSTMGTGPTRDRLMPYIGTLLLYIACANLSGLLGVSPPTSDYNVTLALAIITFTLTQYYGIKTNGIGGYIKGYFDPNPVMLPLNIVGELSNPISLSFRLFGNILSGGIIMSLVYEALRYISPLITPALHAYFDIFSGLVQTFIFAMLTMVFVGGNLPDEEGI</sequence>
<feature type="transmembrane region" description="Helical" evidence="11">
    <location>
        <begin position="108"/>
        <end position="127"/>
    </location>
</feature>
<dbReference type="RefSeq" id="WP_050354106.1">
    <property type="nucleotide sequence ID" value="NZ_LGSS01000002.1"/>
</dbReference>
<dbReference type="PROSITE" id="PS00449">
    <property type="entry name" value="ATPASE_A"/>
    <property type="match status" value="1"/>
</dbReference>
<dbReference type="Pfam" id="PF00119">
    <property type="entry name" value="ATP-synt_A"/>
    <property type="match status" value="1"/>
</dbReference>
<dbReference type="GO" id="GO:0045259">
    <property type="term" value="C:proton-transporting ATP synthase complex"/>
    <property type="evidence" value="ECO:0007669"/>
    <property type="project" value="UniProtKB-KW"/>
</dbReference>
<dbReference type="PRINTS" id="PR00123">
    <property type="entry name" value="ATPASEA"/>
</dbReference>
<dbReference type="PANTHER" id="PTHR42823">
    <property type="entry name" value="ATP SYNTHASE SUBUNIT A, CHLOROPLASTIC"/>
    <property type="match status" value="1"/>
</dbReference>
<dbReference type="GO" id="GO:0005886">
    <property type="term" value="C:plasma membrane"/>
    <property type="evidence" value="ECO:0007669"/>
    <property type="project" value="UniProtKB-SubCell"/>
</dbReference>
<keyword evidence="4 11" id="KW-0138">CF(0)</keyword>
<keyword evidence="14" id="KW-1185">Reference proteome</keyword>
<feature type="transmembrane region" description="Helical" evidence="11">
    <location>
        <begin position="79"/>
        <end position="102"/>
    </location>
</feature>
<keyword evidence="5 11" id="KW-0812">Transmembrane</keyword>
<keyword evidence="7 11" id="KW-1133">Transmembrane helix</keyword>
<dbReference type="GO" id="GO:0042777">
    <property type="term" value="P:proton motive force-driven plasma membrane ATP synthesis"/>
    <property type="evidence" value="ECO:0007669"/>
    <property type="project" value="TreeGrafter"/>
</dbReference>
<keyword evidence="9 11" id="KW-0472">Membrane</keyword>
<dbReference type="OrthoDB" id="9789241at2"/>
<feature type="transmembrane region" description="Helical" evidence="11">
    <location>
        <begin position="200"/>
        <end position="222"/>
    </location>
</feature>
<dbReference type="GO" id="GO:0046933">
    <property type="term" value="F:proton-transporting ATP synthase activity, rotational mechanism"/>
    <property type="evidence" value="ECO:0007669"/>
    <property type="project" value="UniProtKB-UniRule"/>
</dbReference>
<reference evidence="14" key="1">
    <citation type="submission" date="2015-07" db="EMBL/GenBank/DDBJ databases">
        <title>Draft genome sequence of the purine-degrading Gottschalkia purinilyticum DSM 1384 (formerly Clostridium purinilyticum).</title>
        <authorList>
            <person name="Poehlein A."/>
            <person name="Schiel-Bengelsdorf B."/>
            <person name="Bengelsdorf F.R."/>
            <person name="Daniel R."/>
            <person name="Duerre P."/>
        </authorList>
    </citation>
    <scope>NUCLEOTIDE SEQUENCE [LARGE SCALE GENOMIC DNA]</scope>
    <source>
        <strain evidence="14">DSM 1384</strain>
    </source>
</reference>
<dbReference type="SUPFAM" id="SSF81336">
    <property type="entry name" value="F1F0 ATP synthase subunit A"/>
    <property type="match status" value="1"/>
</dbReference>
<comment type="caution">
    <text evidence="13">The sequence shown here is derived from an EMBL/GenBank/DDBJ whole genome shotgun (WGS) entry which is preliminary data.</text>
</comment>
<evidence type="ECO:0000313" key="14">
    <source>
        <dbReference type="Proteomes" id="UP000037267"/>
    </source>
</evidence>
<dbReference type="PATRIC" id="fig|1503.3.peg.1668"/>
<keyword evidence="11" id="KW-1003">Cell membrane</keyword>
<evidence type="ECO:0000256" key="8">
    <source>
        <dbReference type="ARBA" id="ARBA00023065"/>
    </source>
</evidence>
<dbReference type="InterPro" id="IPR035908">
    <property type="entry name" value="F0_ATP_A_sf"/>
</dbReference>